<comment type="caution">
    <text evidence="1">The sequence shown here is derived from an EMBL/GenBank/DDBJ whole genome shotgun (WGS) entry which is preliminary data.</text>
</comment>
<proteinExistence type="predicted"/>
<organism evidence="1 2">
    <name type="scientific">Apiospora phragmitis</name>
    <dbReference type="NCBI Taxonomy" id="2905665"/>
    <lineage>
        <taxon>Eukaryota</taxon>
        <taxon>Fungi</taxon>
        <taxon>Dikarya</taxon>
        <taxon>Ascomycota</taxon>
        <taxon>Pezizomycotina</taxon>
        <taxon>Sordariomycetes</taxon>
        <taxon>Xylariomycetidae</taxon>
        <taxon>Amphisphaeriales</taxon>
        <taxon>Apiosporaceae</taxon>
        <taxon>Apiospora</taxon>
    </lineage>
</organism>
<dbReference type="GeneID" id="92099732"/>
<dbReference type="Proteomes" id="UP001480595">
    <property type="component" value="Unassembled WGS sequence"/>
</dbReference>
<protein>
    <submittedName>
        <fullName evidence="1">Uncharacterized protein</fullName>
    </submittedName>
</protein>
<name>A0ABR1SR15_9PEZI</name>
<gene>
    <name evidence="1" type="ORF">PG994_015260</name>
</gene>
<accession>A0ABR1SR15</accession>
<keyword evidence="2" id="KW-1185">Reference proteome</keyword>
<dbReference type="RefSeq" id="XP_066707581.1">
    <property type="nucleotide sequence ID" value="XM_066866667.1"/>
</dbReference>
<evidence type="ECO:0000313" key="1">
    <source>
        <dbReference type="EMBL" id="KAK8036763.1"/>
    </source>
</evidence>
<reference evidence="1 2" key="1">
    <citation type="submission" date="2023-01" db="EMBL/GenBank/DDBJ databases">
        <title>Analysis of 21 Apiospora genomes using comparative genomics revels a genus with tremendous synthesis potential of carbohydrate active enzymes and secondary metabolites.</title>
        <authorList>
            <person name="Sorensen T."/>
        </authorList>
    </citation>
    <scope>NUCLEOTIDE SEQUENCE [LARGE SCALE GENOMIC DNA]</scope>
    <source>
        <strain evidence="1 2">CBS 135458</strain>
    </source>
</reference>
<dbReference type="EMBL" id="JAQQWL010000018">
    <property type="protein sequence ID" value="KAK8036763.1"/>
    <property type="molecule type" value="Genomic_DNA"/>
</dbReference>
<evidence type="ECO:0000313" key="2">
    <source>
        <dbReference type="Proteomes" id="UP001480595"/>
    </source>
</evidence>
<sequence>MVPNRLALAVGGGAINLSSTPLLLYKSRCAPPPKHSRGIVKCGPDVSAVFCRSLDKSAAQLERKNIALLDQYHSL</sequence>